<evidence type="ECO:0000313" key="4">
    <source>
        <dbReference type="Proteomes" id="UP000399805"/>
    </source>
</evidence>
<keyword evidence="2 3" id="KW-0560">Oxidoreductase</keyword>
<dbReference type="NCBIfam" id="NF005559">
    <property type="entry name" value="PRK07231.1"/>
    <property type="match status" value="1"/>
</dbReference>
<dbReference type="PANTHER" id="PTHR43639:SF9">
    <property type="entry name" value="BLL5898 PROTEIN"/>
    <property type="match status" value="1"/>
</dbReference>
<evidence type="ECO:0000313" key="3">
    <source>
        <dbReference type="EMBL" id="VVJ18406.1"/>
    </source>
</evidence>
<dbReference type="InterPro" id="IPR020904">
    <property type="entry name" value="Sc_DH/Rdtase_CS"/>
</dbReference>
<dbReference type="RefSeq" id="WP_155543411.1">
    <property type="nucleotide sequence ID" value="NZ_CABVGP010000001.1"/>
</dbReference>
<evidence type="ECO:0000256" key="2">
    <source>
        <dbReference type="ARBA" id="ARBA00023002"/>
    </source>
</evidence>
<dbReference type="Gene3D" id="3.40.50.720">
    <property type="entry name" value="NAD(P)-binding Rossmann-like Domain"/>
    <property type="match status" value="1"/>
</dbReference>
<dbReference type="InterPro" id="IPR002347">
    <property type="entry name" value="SDR_fam"/>
</dbReference>
<evidence type="ECO:0000256" key="1">
    <source>
        <dbReference type="ARBA" id="ARBA00006484"/>
    </source>
</evidence>
<dbReference type="CDD" id="cd05233">
    <property type="entry name" value="SDR_c"/>
    <property type="match status" value="1"/>
</dbReference>
<dbReference type="GO" id="GO:0004316">
    <property type="term" value="F:3-oxoacyl-[acyl-carrier-protein] reductase (NADPH) activity"/>
    <property type="evidence" value="ECO:0007669"/>
    <property type="project" value="UniProtKB-EC"/>
</dbReference>
<dbReference type="AlphaFoldDB" id="A0A6I8LSH6"/>
<dbReference type="SUPFAM" id="SSF51735">
    <property type="entry name" value="NAD(P)-binding Rossmann-fold domains"/>
    <property type="match status" value="1"/>
</dbReference>
<reference evidence="3 4" key="1">
    <citation type="submission" date="2019-09" db="EMBL/GenBank/DDBJ databases">
        <authorList>
            <person name="Leyn A S."/>
        </authorList>
    </citation>
    <scope>NUCLEOTIDE SEQUENCE [LARGE SCALE GENOMIC DNA]</scope>
    <source>
        <strain evidence="3">AA231_1</strain>
    </source>
</reference>
<dbReference type="Proteomes" id="UP000399805">
    <property type="component" value="Unassembled WGS sequence"/>
</dbReference>
<dbReference type="EMBL" id="CABVGP010000001">
    <property type="protein sequence ID" value="VVJ18406.1"/>
    <property type="molecule type" value="Genomic_DNA"/>
</dbReference>
<dbReference type="PRINTS" id="PR00080">
    <property type="entry name" value="SDRFAMILY"/>
</dbReference>
<proteinExistence type="inferred from homology"/>
<organism evidence="3 4">
    <name type="scientific">Amycolatopsis camponoti</name>
    <dbReference type="NCBI Taxonomy" id="2606593"/>
    <lineage>
        <taxon>Bacteria</taxon>
        <taxon>Bacillati</taxon>
        <taxon>Actinomycetota</taxon>
        <taxon>Actinomycetes</taxon>
        <taxon>Pseudonocardiales</taxon>
        <taxon>Pseudonocardiaceae</taxon>
        <taxon>Amycolatopsis</taxon>
    </lineage>
</organism>
<name>A0A6I8LSH6_9PSEU</name>
<dbReference type="PRINTS" id="PR00081">
    <property type="entry name" value="GDHRDH"/>
</dbReference>
<dbReference type="InterPro" id="IPR036291">
    <property type="entry name" value="NAD(P)-bd_dom_sf"/>
</dbReference>
<sequence>MNNRFDGKVVIVTGGGSGIGAAAALRFAAEGATVVIAGRTKSTLDQVAAQAPGRIEVRVTDLAEENAATELVDEVARAHGRLDVLVNNAGAVLPGRAEDTDNELWRRIMAIDLDAVFFGSRAAIPHLRTTKGSIVNVSSVSGLGGDPAAVGYNAAKGAVANLTRGMAQDHGREGVRVNAVAPSLTETEMTVPFRAIPGVAEAFAQRIPMRRAATAEEVGDVIVFLAGPDARFVNGVVLPVDGGLTAGSGQPEIAPPAA</sequence>
<dbReference type="PANTHER" id="PTHR43639">
    <property type="entry name" value="OXIDOREDUCTASE, SHORT-CHAIN DEHYDROGENASE/REDUCTASE FAMILY (AFU_ORTHOLOGUE AFUA_5G02870)"/>
    <property type="match status" value="1"/>
</dbReference>
<accession>A0A6I8LSH6</accession>
<protein>
    <submittedName>
        <fullName evidence="3">3-oxoacyl-[acyl-carrier protein] reductase (EC)</fullName>
        <ecNumber evidence="3">1.1.1.100</ecNumber>
    </submittedName>
</protein>
<dbReference type="Pfam" id="PF13561">
    <property type="entry name" value="adh_short_C2"/>
    <property type="match status" value="1"/>
</dbReference>
<dbReference type="PROSITE" id="PS00061">
    <property type="entry name" value="ADH_SHORT"/>
    <property type="match status" value="1"/>
</dbReference>
<comment type="similarity">
    <text evidence="1">Belongs to the short-chain dehydrogenases/reductases (SDR) family.</text>
</comment>
<dbReference type="EC" id="1.1.1.100" evidence="3"/>
<keyword evidence="4" id="KW-1185">Reference proteome</keyword>
<gene>
    <name evidence="3" type="ORF">AA23TX_03427</name>
</gene>
<dbReference type="FunFam" id="3.40.50.720:FF:000084">
    <property type="entry name" value="Short-chain dehydrogenase reductase"/>
    <property type="match status" value="1"/>
</dbReference>